<dbReference type="InterPro" id="IPR043502">
    <property type="entry name" value="DNA/RNA_pol_sf"/>
</dbReference>
<sequence>MREVLETLRWERLYAKFSKCELWLCEVQCLGHLVNQKGILDDPAKVEVVMQWEVPRSPSEIQSFLGLVGYYRRFIENFSRIAVPLTRFTKNTVTFRWEPEQQANFETMRQRLCEAPILTLPEGIDDFVVYCDASITAMGTVLMQRGHVITYASRQLNLHEANYPTHDLELGCDFRPQDLATLALWDPLYHLLDIVSKSITLFGMYLTRPGMVHLGCMALQYLDRLNERIRHL</sequence>
<dbReference type="PANTHER" id="PTHR34072:SF52">
    <property type="entry name" value="RIBONUCLEASE H"/>
    <property type="match status" value="1"/>
</dbReference>
<proteinExistence type="predicted"/>
<dbReference type="Proteomes" id="UP001157418">
    <property type="component" value="Unassembled WGS sequence"/>
</dbReference>
<organism evidence="2 3">
    <name type="scientific">Lactuca virosa</name>
    <dbReference type="NCBI Taxonomy" id="75947"/>
    <lineage>
        <taxon>Eukaryota</taxon>
        <taxon>Viridiplantae</taxon>
        <taxon>Streptophyta</taxon>
        <taxon>Embryophyta</taxon>
        <taxon>Tracheophyta</taxon>
        <taxon>Spermatophyta</taxon>
        <taxon>Magnoliopsida</taxon>
        <taxon>eudicotyledons</taxon>
        <taxon>Gunneridae</taxon>
        <taxon>Pentapetalae</taxon>
        <taxon>asterids</taxon>
        <taxon>campanulids</taxon>
        <taxon>Asterales</taxon>
        <taxon>Asteraceae</taxon>
        <taxon>Cichorioideae</taxon>
        <taxon>Cichorieae</taxon>
        <taxon>Lactucinae</taxon>
        <taxon>Lactuca</taxon>
    </lineage>
</organism>
<comment type="caution">
    <text evidence="2">The sequence shown here is derived from an EMBL/GenBank/DDBJ whole genome shotgun (WGS) entry which is preliminary data.</text>
</comment>
<dbReference type="SUPFAM" id="SSF56672">
    <property type="entry name" value="DNA/RNA polymerases"/>
    <property type="match status" value="1"/>
</dbReference>
<accession>A0AAU9N6R4</accession>
<dbReference type="PANTHER" id="PTHR34072">
    <property type="entry name" value="ENZYMATIC POLYPROTEIN-RELATED"/>
    <property type="match status" value="1"/>
</dbReference>
<dbReference type="Gene3D" id="3.30.70.270">
    <property type="match status" value="2"/>
</dbReference>
<evidence type="ECO:0000259" key="1">
    <source>
        <dbReference type="Pfam" id="PF17919"/>
    </source>
</evidence>
<evidence type="ECO:0000313" key="2">
    <source>
        <dbReference type="EMBL" id="CAH1431974.1"/>
    </source>
</evidence>
<dbReference type="InterPro" id="IPR041577">
    <property type="entry name" value="RT_RNaseH_2"/>
</dbReference>
<dbReference type="InterPro" id="IPR043128">
    <property type="entry name" value="Rev_trsase/Diguanyl_cyclase"/>
</dbReference>
<dbReference type="Pfam" id="PF17919">
    <property type="entry name" value="RT_RNaseH_2"/>
    <property type="match status" value="1"/>
</dbReference>
<dbReference type="AlphaFoldDB" id="A0AAU9N6R4"/>
<keyword evidence="3" id="KW-1185">Reference proteome</keyword>
<dbReference type="EMBL" id="CAKMRJ010003334">
    <property type="protein sequence ID" value="CAH1431974.1"/>
    <property type="molecule type" value="Genomic_DNA"/>
</dbReference>
<name>A0AAU9N6R4_9ASTR</name>
<dbReference type="FunFam" id="3.30.70.270:FF:000026">
    <property type="entry name" value="Transposon Ty3-G Gag-Pol polyprotein"/>
    <property type="match status" value="1"/>
</dbReference>
<protein>
    <recommendedName>
        <fullName evidence="1">Reverse transcriptase/retrotransposon-derived protein RNase H-like domain-containing protein</fullName>
    </recommendedName>
</protein>
<evidence type="ECO:0000313" key="3">
    <source>
        <dbReference type="Proteomes" id="UP001157418"/>
    </source>
</evidence>
<gene>
    <name evidence="2" type="ORF">LVIROSA_LOCUS18662</name>
</gene>
<reference evidence="2 3" key="1">
    <citation type="submission" date="2022-01" db="EMBL/GenBank/DDBJ databases">
        <authorList>
            <person name="Xiong W."/>
            <person name="Schranz E."/>
        </authorList>
    </citation>
    <scope>NUCLEOTIDE SEQUENCE [LARGE SCALE GENOMIC DNA]</scope>
</reference>
<feature type="domain" description="Reverse transcriptase/retrotransposon-derived protein RNase H-like" evidence="1">
    <location>
        <begin position="97"/>
        <end position="170"/>
    </location>
</feature>